<evidence type="ECO:0000313" key="2">
    <source>
        <dbReference type="EMBL" id="RBO98016.1"/>
    </source>
</evidence>
<organism evidence="2 3">
    <name type="scientific">Paraliobacillus ryukyuensis</name>
    <dbReference type="NCBI Taxonomy" id="200904"/>
    <lineage>
        <taxon>Bacteria</taxon>
        <taxon>Bacillati</taxon>
        <taxon>Bacillota</taxon>
        <taxon>Bacilli</taxon>
        <taxon>Bacillales</taxon>
        <taxon>Bacillaceae</taxon>
        <taxon>Paraliobacillus</taxon>
    </lineage>
</organism>
<reference evidence="2 3" key="1">
    <citation type="submission" date="2018-06" db="EMBL/GenBank/DDBJ databases">
        <title>Genomic Encyclopedia of Type Strains, Phase IV (KMG-IV): sequencing the most valuable type-strain genomes for metagenomic binning, comparative biology and taxonomic classification.</title>
        <authorList>
            <person name="Goeker M."/>
        </authorList>
    </citation>
    <scope>NUCLEOTIDE SEQUENCE [LARGE SCALE GENOMIC DNA]</scope>
    <source>
        <strain evidence="2 3">DSM 15140</strain>
    </source>
</reference>
<gene>
    <name evidence="2" type="ORF">DES48_10636</name>
</gene>
<proteinExistence type="predicted"/>
<dbReference type="STRING" id="200904.GCA_900168775_00857"/>
<dbReference type="Proteomes" id="UP000252254">
    <property type="component" value="Unassembled WGS sequence"/>
</dbReference>
<evidence type="ECO:0000256" key="1">
    <source>
        <dbReference type="SAM" id="Coils"/>
    </source>
</evidence>
<name>A0A366E6L2_9BACI</name>
<dbReference type="AlphaFoldDB" id="A0A366E6L2"/>
<evidence type="ECO:0000313" key="3">
    <source>
        <dbReference type="Proteomes" id="UP000252254"/>
    </source>
</evidence>
<accession>A0A366E6L2</accession>
<dbReference type="EMBL" id="QNRI01000006">
    <property type="protein sequence ID" value="RBO98016.1"/>
    <property type="molecule type" value="Genomic_DNA"/>
</dbReference>
<sequence length="60" mass="6865">MINKELDVFELQRKMQQQEQTIAQLVSIIATTNQRLKALEQKQNGLEQNLSSCSSPSRFA</sequence>
<keyword evidence="1" id="KW-0175">Coiled coil</keyword>
<comment type="caution">
    <text evidence="2">The sequence shown here is derived from an EMBL/GenBank/DDBJ whole genome shotgun (WGS) entry which is preliminary data.</text>
</comment>
<dbReference type="RefSeq" id="WP_113868858.1">
    <property type="nucleotide sequence ID" value="NZ_BAABQN010000008.1"/>
</dbReference>
<feature type="coiled-coil region" evidence="1">
    <location>
        <begin position="1"/>
        <end position="49"/>
    </location>
</feature>
<keyword evidence="3" id="KW-1185">Reference proteome</keyword>
<dbReference type="OrthoDB" id="2972095at2"/>
<protein>
    <submittedName>
        <fullName evidence="2">Uncharacterized protein</fullName>
    </submittedName>
</protein>